<reference evidence="1" key="1">
    <citation type="submission" date="2018-12" db="EMBL/GenBank/DDBJ databases">
        <authorList>
            <person name="Syme R.A."/>
            <person name="Farfan-Caceres L."/>
            <person name="Lichtenzveig J."/>
        </authorList>
    </citation>
    <scope>NUCLEOTIDE SEQUENCE</scope>
    <source>
        <strain evidence="1">Al4</strain>
    </source>
</reference>
<proteinExistence type="predicted"/>
<accession>A0A8H7JAX7</accession>
<protein>
    <submittedName>
        <fullName evidence="1">Uncharacterized protein</fullName>
    </submittedName>
</protein>
<reference evidence="1" key="2">
    <citation type="submission" date="2020-09" db="EMBL/GenBank/DDBJ databases">
        <title>Reference genome assembly for Australian Ascochyta lentis isolate Al4.</title>
        <authorList>
            <person name="Lee R.C."/>
            <person name="Farfan-Caceres L.M."/>
            <person name="Debler J.W."/>
            <person name="Williams A.H."/>
            <person name="Henares B.M."/>
        </authorList>
    </citation>
    <scope>NUCLEOTIDE SEQUENCE</scope>
    <source>
        <strain evidence="1">Al4</strain>
    </source>
</reference>
<evidence type="ECO:0000313" key="1">
    <source>
        <dbReference type="EMBL" id="KAF9701134.1"/>
    </source>
</evidence>
<evidence type="ECO:0000313" key="2">
    <source>
        <dbReference type="Proteomes" id="UP000651452"/>
    </source>
</evidence>
<organism evidence="1 2">
    <name type="scientific">Ascochyta lentis</name>
    <dbReference type="NCBI Taxonomy" id="205686"/>
    <lineage>
        <taxon>Eukaryota</taxon>
        <taxon>Fungi</taxon>
        <taxon>Dikarya</taxon>
        <taxon>Ascomycota</taxon>
        <taxon>Pezizomycotina</taxon>
        <taxon>Dothideomycetes</taxon>
        <taxon>Pleosporomycetidae</taxon>
        <taxon>Pleosporales</taxon>
        <taxon>Pleosporineae</taxon>
        <taxon>Didymellaceae</taxon>
        <taxon>Ascochyta</taxon>
    </lineage>
</organism>
<sequence>MPRILKFLRRRKEFRTKSTTIKKAALVAQATIAQDTYDKKAPESRIDDAIFSLEHYTPRPSPKTFVVGEVREMPNDNRPLRFSRSNHRETDHKVAITAKSGANTEARHDQHVNLPILFAESPSKIPDTDSSFTSINTKDSKTLANNVSAASRTRPAFKLLLGRQDPASPYFTRRYFHFSDLAAPHSPLDASNDTLHHISEFDPQAFEMYKIYLHTGRIPHAHTNNVDKFHLWMAYWPLMNAHSLGYIVEEPGFADRVMDVLAERLRPGTCPDVETIIHLFGENREGVSDALRQFIVDRFIDALETDRQFLNKFNMPASFSQTALRTTLQRLDGKLPVVQSGCEYHTHGTEEACYKTKITPAEALKEKKLAEARELSAKDAESAVANIIQNGVKSIDWERHRADANRKMREKTGRTWVGFKRLEDAPSVEGADTVEQDLERLKGGTSSNHTSNQAKECHERVASINGTKNTFGLTRKPNDLPVSRRQDLGKGPAVTLLPIIRHNSKTPGLETTVFHSKSTGENVHIFAAELPGSTVHECPHSTDIEVIKYHERVVNCPGAYPESNLDT</sequence>
<dbReference type="AlphaFoldDB" id="A0A8H7JAX7"/>
<comment type="caution">
    <text evidence="1">The sequence shown here is derived from an EMBL/GenBank/DDBJ whole genome shotgun (WGS) entry which is preliminary data.</text>
</comment>
<name>A0A8H7JAX7_9PLEO</name>
<dbReference type="OrthoDB" id="3791417at2759"/>
<dbReference type="EMBL" id="RZGK01000002">
    <property type="protein sequence ID" value="KAF9701134.1"/>
    <property type="molecule type" value="Genomic_DNA"/>
</dbReference>
<gene>
    <name evidence="1" type="ORF">EKO04_000118</name>
</gene>
<dbReference type="Proteomes" id="UP000651452">
    <property type="component" value="Unassembled WGS sequence"/>
</dbReference>
<keyword evidence="2" id="KW-1185">Reference proteome</keyword>